<proteinExistence type="predicted"/>
<comment type="caution">
    <text evidence="2">The sequence shown here is derived from an EMBL/GenBank/DDBJ whole genome shotgun (WGS) entry which is preliminary data.</text>
</comment>
<organism evidence="2 3">
    <name type="scientific">Trichoglossum hirsutum</name>
    <dbReference type="NCBI Taxonomy" id="265104"/>
    <lineage>
        <taxon>Eukaryota</taxon>
        <taxon>Fungi</taxon>
        <taxon>Dikarya</taxon>
        <taxon>Ascomycota</taxon>
        <taxon>Pezizomycotina</taxon>
        <taxon>Geoglossomycetes</taxon>
        <taxon>Geoglossales</taxon>
        <taxon>Geoglossaceae</taxon>
        <taxon>Trichoglossum</taxon>
    </lineage>
</organism>
<evidence type="ECO:0000313" key="3">
    <source>
        <dbReference type="Proteomes" id="UP000750711"/>
    </source>
</evidence>
<evidence type="ECO:0000256" key="1">
    <source>
        <dbReference type="SAM" id="MobiDB-lite"/>
    </source>
</evidence>
<dbReference type="AlphaFoldDB" id="A0A9P8LIH1"/>
<name>A0A9P8LIH1_9PEZI</name>
<dbReference type="Proteomes" id="UP000750711">
    <property type="component" value="Unassembled WGS sequence"/>
</dbReference>
<reference evidence="2" key="1">
    <citation type="submission" date="2021-03" db="EMBL/GenBank/DDBJ databases">
        <title>Comparative genomics and phylogenomic investigation of the class Geoglossomycetes provide insights into ecological specialization and systematics.</title>
        <authorList>
            <person name="Melie T."/>
            <person name="Pirro S."/>
            <person name="Miller A.N."/>
            <person name="Quandt A."/>
        </authorList>
    </citation>
    <scope>NUCLEOTIDE SEQUENCE</scope>
    <source>
        <strain evidence="2">CAQ_001_2017</strain>
    </source>
</reference>
<dbReference type="EMBL" id="JAGHQM010000003">
    <property type="protein sequence ID" value="KAH0566530.1"/>
    <property type="molecule type" value="Genomic_DNA"/>
</dbReference>
<protein>
    <submittedName>
        <fullName evidence="2">Uncharacterized protein</fullName>
    </submittedName>
</protein>
<gene>
    <name evidence="2" type="ORF">GP486_000071</name>
</gene>
<sequence>MASEDRQTRTDAMAGELARQDRRLTNHDERITNLEAGLLAVKTTSHGYIQARHEFLDNFRRDILNVRGARRAPSTTFERGETIDAVADARLFECGARRDCTLMVKMYGLTAGQVVLLSTRVLMQCVGQAGDYDSITVINARATLKSNTEGDVPQDIEEAWSAYVDQLEHNWGEKPGEDPSSPLTQAHRRFWGVHSKYNGKGNE</sequence>
<feature type="region of interest" description="Disordered" evidence="1">
    <location>
        <begin position="1"/>
        <end position="24"/>
    </location>
</feature>
<accession>A0A9P8LIH1</accession>
<keyword evidence="3" id="KW-1185">Reference proteome</keyword>
<evidence type="ECO:0000313" key="2">
    <source>
        <dbReference type="EMBL" id="KAH0566530.1"/>
    </source>
</evidence>